<dbReference type="RefSeq" id="WP_344947924.1">
    <property type="nucleotide sequence ID" value="NZ_BAABDC010000004.1"/>
</dbReference>
<comment type="cofactor">
    <cofactor evidence="2">
        <name>Mg(2+)</name>
        <dbReference type="ChEBI" id="CHEBI:18420"/>
    </cofactor>
</comment>
<keyword evidence="5" id="KW-0227">DNA damage</keyword>
<comment type="caution">
    <text evidence="10">The sequence shown here is derived from an EMBL/GenBank/DDBJ whole genome shotgun (WGS) entry which is preliminary data.</text>
</comment>
<evidence type="ECO:0008006" key="12">
    <source>
        <dbReference type="Google" id="ProtNLM"/>
    </source>
</evidence>
<evidence type="ECO:0000256" key="6">
    <source>
        <dbReference type="ARBA" id="ARBA00022801"/>
    </source>
</evidence>
<dbReference type="EMBL" id="BAABDC010000004">
    <property type="protein sequence ID" value="GAA3710590.1"/>
    <property type="molecule type" value="Genomic_DNA"/>
</dbReference>
<evidence type="ECO:0000256" key="4">
    <source>
        <dbReference type="ARBA" id="ARBA00022723"/>
    </source>
</evidence>
<keyword evidence="4" id="KW-0479">Metal-binding</keyword>
<organism evidence="10 11">
    <name type="scientific">Terrabacter ginsenosidimutans</name>
    <dbReference type="NCBI Taxonomy" id="490575"/>
    <lineage>
        <taxon>Bacteria</taxon>
        <taxon>Bacillati</taxon>
        <taxon>Actinomycetota</taxon>
        <taxon>Actinomycetes</taxon>
        <taxon>Micrococcales</taxon>
        <taxon>Intrasporangiaceae</taxon>
        <taxon>Terrabacter</taxon>
    </lineage>
</organism>
<evidence type="ECO:0000256" key="8">
    <source>
        <dbReference type="ARBA" id="ARBA00023204"/>
    </source>
</evidence>
<name>A0ABP7E0M8_9MICO</name>
<dbReference type="Proteomes" id="UP001501468">
    <property type="component" value="Unassembled WGS sequence"/>
</dbReference>
<proteinExistence type="predicted"/>
<dbReference type="PANTHER" id="PTHR15822:SF4">
    <property type="entry name" value="TYROSYL-DNA PHOSPHODIESTERASE 2"/>
    <property type="match status" value="1"/>
</dbReference>
<protein>
    <recommendedName>
        <fullName evidence="12">Endonuclease/exonuclease/phosphatase domain-containing protein</fullName>
    </recommendedName>
</protein>
<keyword evidence="11" id="KW-1185">Reference proteome</keyword>
<dbReference type="PANTHER" id="PTHR15822">
    <property type="entry name" value="TRAF AND TNF RECEPTOR-ASSOCIATED PROTEIN"/>
    <property type="match status" value="1"/>
</dbReference>
<reference evidence="11" key="1">
    <citation type="journal article" date="2019" name="Int. J. Syst. Evol. Microbiol.">
        <title>The Global Catalogue of Microorganisms (GCM) 10K type strain sequencing project: providing services to taxonomists for standard genome sequencing and annotation.</title>
        <authorList>
            <consortium name="The Broad Institute Genomics Platform"/>
            <consortium name="The Broad Institute Genome Sequencing Center for Infectious Disease"/>
            <person name="Wu L."/>
            <person name="Ma J."/>
        </authorList>
    </citation>
    <scope>NUCLEOTIDE SEQUENCE [LARGE SCALE GENOMIC DNA]</scope>
    <source>
        <strain evidence="11">JCM 17125</strain>
    </source>
</reference>
<evidence type="ECO:0000256" key="3">
    <source>
        <dbReference type="ARBA" id="ARBA00022722"/>
    </source>
</evidence>
<evidence type="ECO:0000256" key="2">
    <source>
        <dbReference type="ARBA" id="ARBA00001946"/>
    </source>
</evidence>
<accession>A0ABP7E0M8</accession>
<dbReference type="SUPFAM" id="SSF56219">
    <property type="entry name" value="DNase I-like"/>
    <property type="match status" value="1"/>
</dbReference>
<feature type="chain" id="PRO_5046375644" description="Endonuclease/exonuclease/phosphatase domain-containing protein" evidence="9">
    <location>
        <begin position="35"/>
        <end position="474"/>
    </location>
</feature>
<feature type="signal peptide" evidence="9">
    <location>
        <begin position="1"/>
        <end position="34"/>
    </location>
</feature>
<keyword evidence="3" id="KW-0540">Nuclease</keyword>
<evidence type="ECO:0000256" key="5">
    <source>
        <dbReference type="ARBA" id="ARBA00022763"/>
    </source>
</evidence>
<evidence type="ECO:0000313" key="11">
    <source>
        <dbReference type="Proteomes" id="UP001501468"/>
    </source>
</evidence>
<comment type="cofactor">
    <cofactor evidence="1">
        <name>Mn(2+)</name>
        <dbReference type="ChEBI" id="CHEBI:29035"/>
    </cofactor>
</comment>
<dbReference type="InterPro" id="IPR036691">
    <property type="entry name" value="Endo/exonu/phosph_ase_sf"/>
</dbReference>
<evidence type="ECO:0000256" key="9">
    <source>
        <dbReference type="SAM" id="SignalP"/>
    </source>
</evidence>
<sequence>MRHTPITAPGAAATAVASLLVGLAAVATAPPADAGVSTPGPISSVVATPGPAAGQITFTWAASGASTTGFVVETGLTTFKVGDPVLPDHGRRPTYFTFPANRRSVTLSAAQVASAGAGTSSANHLYYRFKAVNQTASGTAVRSWPYLQNVAVKPATPAATGTALRVATFNVHTATAASGVRPWTTRVSGIARTILSRKPGVVTLQELGIGRADGSTQPSTLGTLTQARSLVDTLAAQGGGRYQLVRSTRFVAPGTPEAIQGARILYDTSRYRLVSSCPERSDSLPLSNNSWSSSCTIPLPTLTGDDAWSRRRASFAVLADRTTGRQFYVVSAHLDQRHSTVYATERTYERLRATQVRAVLARIDQLNTGRLPVVLSGDLNTYQNNQGGYDAHDTLVSAGYYDTAAAVTQVNPRFTTMNHFSCTLTVPGTGWGSRLDVVAVKGVSGAARWENVMATTDCARPSDHNMVVADIRLP</sequence>
<keyword evidence="7" id="KW-0460">Magnesium</keyword>
<keyword evidence="6" id="KW-0378">Hydrolase</keyword>
<keyword evidence="9" id="KW-0732">Signal</keyword>
<keyword evidence="8" id="KW-0234">DNA repair</keyword>
<dbReference type="Gene3D" id="3.60.10.10">
    <property type="entry name" value="Endonuclease/exonuclease/phosphatase"/>
    <property type="match status" value="1"/>
</dbReference>
<evidence type="ECO:0000256" key="7">
    <source>
        <dbReference type="ARBA" id="ARBA00022842"/>
    </source>
</evidence>
<gene>
    <name evidence="10" type="ORF">GCM10022399_29300</name>
</gene>
<dbReference type="InterPro" id="IPR051547">
    <property type="entry name" value="TDP2-like"/>
</dbReference>
<evidence type="ECO:0000313" key="10">
    <source>
        <dbReference type="EMBL" id="GAA3710590.1"/>
    </source>
</evidence>
<evidence type="ECO:0000256" key="1">
    <source>
        <dbReference type="ARBA" id="ARBA00001936"/>
    </source>
</evidence>